<feature type="transmembrane region" description="Helical" evidence="3">
    <location>
        <begin position="202"/>
        <end position="222"/>
    </location>
</feature>
<dbReference type="Pfam" id="PF00583">
    <property type="entry name" value="Acetyltransf_1"/>
    <property type="match status" value="1"/>
</dbReference>
<name>A0A1C3EJQ5_9GAMM</name>
<dbReference type="STRING" id="1080227.A8L45_10415"/>
<dbReference type="InterPro" id="IPR012660">
    <property type="entry name" value="YiiD_C"/>
</dbReference>
<reference evidence="5 6" key="1">
    <citation type="submission" date="2016-05" db="EMBL/GenBank/DDBJ databases">
        <title>Genomic Taxonomy of the Vibrionaceae.</title>
        <authorList>
            <person name="Gomez-Gil B."/>
            <person name="Enciso-Ibarra J."/>
        </authorList>
    </citation>
    <scope>NUCLEOTIDE SEQUENCE [LARGE SCALE GENOMIC DNA]</scope>
    <source>
        <strain evidence="5 6">CAIM 1920</strain>
    </source>
</reference>
<dbReference type="GO" id="GO:0016747">
    <property type="term" value="F:acyltransferase activity, transferring groups other than amino-acyl groups"/>
    <property type="evidence" value="ECO:0007669"/>
    <property type="project" value="InterPro"/>
</dbReference>
<dbReference type="EMBL" id="LYBM01000016">
    <property type="protein sequence ID" value="ODA33453.1"/>
    <property type="molecule type" value="Genomic_DNA"/>
</dbReference>
<keyword evidence="3" id="KW-1133">Transmembrane helix</keyword>
<keyword evidence="6" id="KW-1185">Reference proteome</keyword>
<proteinExistence type="predicted"/>
<feature type="domain" description="N-acetyltransferase" evidence="4">
    <location>
        <begin position="1"/>
        <end position="145"/>
    </location>
</feature>
<dbReference type="Proteomes" id="UP000094936">
    <property type="component" value="Unassembled WGS sequence"/>
</dbReference>
<keyword evidence="2" id="KW-0012">Acyltransferase</keyword>
<keyword evidence="1" id="KW-0808">Transferase</keyword>
<dbReference type="Pfam" id="PF09500">
    <property type="entry name" value="YiiD_C"/>
    <property type="match status" value="1"/>
</dbReference>
<dbReference type="InterPro" id="IPR050832">
    <property type="entry name" value="Bact_Acetyltransf"/>
</dbReference>
<dbReference type="Gene3D" id="3.40.630.30">
    <property type="match status" value="1"/>
</dbReference>
<evidence type="ECO:0000256" key="1">
    <source>
        <dbReference type="ARBA" id="ARBA00022679"/>
    </source>
</evidence>
<keyword evidence="3" id="KW-0812">Transmembrane</keyword>
<evidence type="ECO:0000313" key="5">
    <source>
        <dbReference type="EMBL" id="ODA33453.1"/>
    </source>
</evidence>
<protein>
    <recommendedName>
        <fullName evidence="4">N-acetyltransferase domain-containing protein</fullName>
    </recommendedName>
</protein>
<gene>
    <name evidence="5" type="ORF">A8L45_10415</name>
</gene>
<dbReference type="AlphaFoldDB" id="A0A1C3EJQ5"/>
<evidence type="ECO:0000259" key="4">
    <source>
        <dbReference type="PROSITE" id="PS51186"/>
    </source>
</evidence>
<dbReference type="InterPro" id="IPR029069">
    <property type="entry name" value="HotDog_dom_sf"/>
</dbReference>
<comment type="caution">
    <text evidence="5">The sequence shown here is derived from an EMBL/GenBank/DDBJ whole genome shotgun (WGS) entry which is preliminary data.</text>
</comment>
<dbReference type="InterPro" id="IPR016181">
    <property type="entry name" value="Acyl_CoA_acyltransferase"/>
</dbReference>
<keyword evidence="3" id="KW-0472">Membrane</keyword>
<sequence length="315" mass="35777">MFRLLTPTSDQQLTDYYQFRWKMLREPWHLPQGSERDAYDVSAHHRMIVDSKGEPVAVGRLYLTPENDGQIRYMAVTPDYRNRGLGALLLMALESLARQEGALRLVCNAREDAVGFYNQHGFNSQGELSEERGPVRHQQMLKALDPLSDVVRRPEWCAELQQRWQSQIPISDKMGIRISQYTGYRFELTALLNANLNPHHSMFAGSIFSMATLTGWGMVWLLMKERRLNADIVLADSHIRYKAPITEKPRAVVSLDSLSGDLDRLATGRKARVKLEVAIFSDETAVGTFTGTFVLVPKSAENHDDPSKNEEELVS</sequence>
<accession>A0A1C3EJQ5</accession>
<dbReference type="PROSITE" id="PS51186">
    <property type="entry name" value="GNAT"/>
    <property type="match status" value="1"/>
</dbReference>
<dbReference type="NCBIfam" id="TIGR02447">
    <property type="entry name" value="yiiD_Cterm"/>
    <property type="match status" value="1"/>
</dbReference>
<evidence type="ECO:0000313" key="6">
    <source>
        <dbReference type="Proteomes" id="UP000094936"/>
    </source>
</evidence>
<dbReference type="OrthoDB" id="4305330at2"/>
<organism evidence="5 6">
    <name type="scientific">Veronia pacifica</name>
    <dbReference type="NCBI Taxonomy" id="1080227"/>
    <lineage>
        <taxon>Bacteria</taxon>
        <taxon>Pseudomonadati</taxon>
        <taxon>Pseudomonadota</taxon>
        <taxon>Gammaproteobacteria</taxon>
        <taxon>Vibrionales</taxon>
        <taxon>Vibrionaceae</taxon>
        <taxon>Veronia</taxon>
    </lineage>
</organism>
<dbReference type="Gene3D" id="3.10.129.10">
    <property type="entry name" value="Hotdog Thioesterase"/>
    <property type="match status" value="1"/>
</dbReference>
<dbReference type="InterPro" id="IPR000182">
    <property type="entry name" value="GNAT_dom"/>
</dbReference>
<dbReference type="PANTHER" id="PTHR43877">
    <property type="entry name" value="AMINOALKYLPHOSPHONATE N-ACETYLTRANSFERASE-RELATED-RELATED"/>
    <property type="match status" value="1"/>
</dbReference>
<evidence type="ECO:0000256" key="2">
    <source>
        <dbReference type="ARBA" id="ARBA00023315"/>
    </source>
</evidence>
<dbReference type="SUPFAM" id="SSF54637">
    <property type="entry name" value="Thioesterase/thiol ester dehydrase-isomerase"/>
    <property type="match status" value="1"/>
</dbReference>
<dbReference type="SUPFAM" id="SSF55729">
    <property type="entry name" value="Acyl-CoA N-acyltransferases (Nat)"/>
    <property type="match status" value="1"/>
</dbReference>
<dbReference type="RefSeq" id="WP_068901957.1">
    <property type="nucleotide sequence ID" value="NZ_JBHUIF010000022.1"/>
</dbReference>
<dbReference type="PANTHER" id="PTHR43877:SF1">
    <property type="entry name" value="ACETYLTRANSFERASE"/>
    <property type="match status" value="1"/>
</dbReference>
<evidence type="ECO:0000256" key="3">
    <source>
        <dbReference type="SAM" id="Phobius"/>
    </source>
</evidence>